<evidence type="ECO:0000256" key="2">
    <source>
        <dbReference type="SAM" id="Phobius"/>
    </source>
</evidence>
<dbReference type="InterPro" id="IPR045584">
    <property type="entry name" value="Pilin-like"/>
</dbReference>
<sequence>MTFQASFLKKRDTKYEIQDTFFSSRDTRYKIQDTSPQIRETFFSSRNTKYEIRNTRCAALNAAGFTLIEVIGVLAIMATLAAIAIPNVIDVFDRAEQTEETKNLQAIAEGVKVYFRENRTWPPNLAALSPKYVSFGSAQLLQNSRGYSRYYFAHPTTAGFSNATGLAESALPDMRFLLISDISANASPTIANATQFNAWWNTDETSTPNLKIYRGHLGNMFHLVSLSPVGPGGSYQIDGTSTGTPGNQTLALHNRYHVVGTPVKLDTSDSYSTPEVELNLTMDAGYQFDPNCQGTPKWLVQGQQCS</sequence>
<keyword evidence="2" id="KW-1133">Transmembrane helix</keyword>
<comment type="caution">
    <text evidence="3">The sequence shown here is derived from an EMBL/GenBank/DDBJ whole genome shotgun (WGS) entry which is preliminary data.</text>
</comment>
<dbReference type="RefSeq" id="WP_313832756.1">
    <property type="nucleotide sequence ID" value="NZ_JAQOUE010000001.1"/>
</dbReference>
<reference evidence="3 4" key="1">
    <citation type="journal article" date="2023" name="ISME J.">
        <title>Cultivation and genomic characterization of novel and ubiquitous marine nitrite-oxidizing bacteria from the Nitrospirales.</title>
        <authorList>
            <person name="Mueller A.J."/>
            <person name="Daebeler A."/>
            <person name="Herbold C.W."/>
            <person name="Kirkegaard R.H."/>
            <person name="Daims H."/>
        </authorList>
    </citation>
    <scope>NUCLEOTIDE SEQUENCE [LARGE SCALE GENOMIC DNA]</scope>
    <source>
        <strain evidence="3 4">EB</strain>
    </source>
</reference>
<proteinExistence type="predicted"/>
<dbReference type="Gene3D" id="3.30.700.10">
    <property type="entry name" value="Glycoprotein, Type 4 Pilin"/>
    <property type="match status" value="1"/>
</dbReference>
<evidence type="ECO:0000256" key="1">
    <source>
        <dbReference type="ARBA" id="ARBA00022481"/>
    </source>
</evidence>
<dbReference type="Pfam" id="PF07963">
    <property type="entry name" value="N_methyl"/>
    <property type="match status" value="1"/>
</dbReference>
<dbReference type="PRINTS" id="PR00813">
    <property type="entry name" value="BCTERIALGSPG"/>
</dbReference>
<dbReference type="Proteomes" id="UP001250932">
    <property type="component" value="Unassembled WGS sequence"/>
</dbReference>
<evidence type="ECO:0000313" key="4">
    <source>
        <dbReference type="Proteomes" id="UP001250932"/>
    </source>
</evidence>
<name>A0ABU3K7L3_9BACT</name>
<dbReference type="InterPro" id="IPR000983">
    <property type="entry name" value="Bac_GSPG_pilin"/>
</dbReference>
<keyword evidence="1" id="KW-0488">Methylation</keyword>
<accession>A0ABU3K7L3</accession>
<gene>
    <name evidence="3" type="ORF">PPG34_08375</name>
</gene>
<dbReference type="PROSITE" id="PS00409">
    <property type="entry name" value="PROKAR_NTER_METHYL"/>
    <property type="match status" value="1"/>
</dbReference>
<keyword evidence="2" id="KW-0472">Membrane</keyword>
<dbReference type="SUPFAM" id="SSF54523">
    <property type="entry name" value="Pili subunits"/>
    <property type="match status" value="1"/>
</dbReference>
<evidence type="ECO:0000313" key="3">
    <source>
        <dbReference type="EMBL" id="MDT7042365.1"/>
    </source>
</evidence>
<feature type="transmembrane region" description="Helical" evidence="2">
    <location>
        <begin position="58"/>
        <end position="85"/>
    </location>
</feature>
<dbReference type="EMBL" id="JAQOUE010000001">
    <property type="protein sequence ID" value="MDT7042365.1"/>
    <property type="molecule type" value="Genomic_DNA"/>
</dbReference>
<keyword evidence="4" id="KW-1185">Reference proteome</keyword>
<dbReference type="NCBIfam" id="TIGR02532">
    <property type="entry name" value="IV_pilin_GFxxxE"/>
    <property type="match status" value="1"/>
</dbReference>
<organism evidence="3 4">
    <name type="scientific">Candidatus Nitronereus thalassa</name>
    <dbReference type="NCBI Taxonomy" id="3020898"/>
    <lineage>
        <taxon>Bacteria</taxon>
        <taxon>Pseudomonadati</taxon>
        <taxon>Nitrospirota</taxon>
        <taxon>Nitrospiria</taxon>
        <taxon>Nitrospirales</taxon>
        <taxon>Nitrospiraceae</taxon>
        <taxon>Candidatus Nitronereus</taxon>
    </lineage>
</organism>
<dbReference type="InterPro" id="IPR012902">
    <property type="entry name" value="N_methyl_site"/>
</dbReference>
<protein>
    <submittedName>
        <fullName evidence="3">Type II secretion system protein</fullName>
    </submittedName>
</protein>
<keyword evidence="2" id="KW-0812">Transmembrane</keyword>